<dbReference type="Gene3D" id="6.10.340.10">
    <property type="match status" value="1"/>
</dbReference>
<comment type="caution">
    <text evidence="8">The sequence shown here is derived from an EMBL/GenBank/DDBJ whole genome shotgun (WGS) entry which is preliminary data.</text>
</comment>
<keyword evidence="5" id="KW-1133">Transmembrane helix</keyword>
<feature type="domain" description="HAMP" evidence="7">
    <location>
        <begin position="199"/>
        <end position="253"/>
    </location>
</feature>
<dbReference type="PANTHER" id="PTHR32089">
    <property type="entry name" value="METHYL-ACCEPTING CHEMOTAXIS PROTEIN MCPB"/>
    <property type="match status" value="1"/>
</dbReference>
<evidence type="ECO:0000256" key="3">
    <source>
        <dbReference type="PROSITE-ProRule" id="PRU00284"/>
    </source>
</evidence>
<dbReference type="SMART" id="SM00283">
    <property type="entry name" value="MA"/>
    <property type="match status" value="1"/>
</dbReference>
<evidence type="ECO:0000259" key="6">
    <source>
        <dbReference type="PROSITE" id="PS50111"/>
    </source>
</evidence>
<dbReference type="RefSeq" id="WP_099462523.1">
    <property type="nucleotide sequence ID" value="NZ_LDWY01000087.1"/>
</dbReference>
<dbReference type="SMART" id="SM00304">
    <property type="entry name" value="HAMP"/>
    <property type="match status" value="1"/>
</dbReference>
<dbReference type="PANTHER" id="PTHR32089:SF112">
    <property type="entry name" value="LYSOZYME-LIKE PROTEIN-RELATED"/>
    <property type="match status" value="1"/>
</dbReference>
<evidence type="ECO:0000259" key="7">
    <source>
        <dbReference type="PROSITE" id="PS50885"/>
    </source>
</evidence>
<dbReference type="PROSITE" id="PS50111">
    <property type="entry name" value="CHEMOTAXIS_TRANSDUC_2"/>
    <property type="match status" value="1"/>
</dbReference>
<keyword evidence="5" id="KW-0472">Membrane</keyword>
<dbReference type="PROSITE" id="PS50885">
    <property type="entry name" value="HAMP"/>
    <property type="match status" value="1"/>
</dbReference>
<protein>
    <submittedName>
        <fullName evidence="8">Membrane protein</fullName>
    </submittedName>
</protein>
<dbReference type="InterPro" id="IPR003660">
    <property type="entry name" value="HAMP_dom"/>
</dbReference>
<feature type="coiled-coil region" evidence="4">
    <location>
        <begin position="417"/>
        <end position="447"/>
    </location>
</feature>
<accession>A0A2G4QZD7</accession>
<dbReference type="SUPFAM" id="SSF58104">
    <property type="entry name" value="Methyl-accepting chemotaxis protein (MCP) signaling domain"/>
    <property type="match status" value="1"/>
</dbReference>
<comment type="similarity">
    <text evidence="2">Belongs to the methyl-accepting chemotaxis (MCP) protein family.</text>
</comment>
<keyword evidence="5" id="KW-0812">Transmembrane</keyword>
<dbReference type="InterPro" id="IPR004089">
    <property type="entry name" value="MCPsignal_dom"/>
</dbReference>
<feature type="transmembrane region" description="Helical" evidence="5">
    <location>
        <begin position="178"/>
        <end position="197"/>
    </location>
</feature>
<dbReference type="Proteomes" id="UP000237472">
    <property type="component" value="Unassembled WGS sequence"/>
</dbReference>
<dbReference type="CDD" id="cd06225">
    <property type="entry name" value="HAMP"/>
    <property type="match status" value="1"/>
</dbReference>
<dbReference type="EMBL" id="LDWY01000087">
    <property type="protein sequence ID" value="PHY89636.1"/>
    <property type="molecule type" value="Genomic_DNA"/>
</dbReference>
<evidence type="ECO:0000256" key="1">
    <source>
        <dbReference type="ARBA" id="ARBA00023224"/>
    </source>
</evidence>
<gene>
    <name evidence="8" type="ORF">AA994_07460</name>
</gene>
<name>A0A2G4QZD7_9BACT</name>
<feature type="domain" description="Methyl-accepting transducer" evidence="6">
    <location>
        <begin position="258"/>
        <end position="497"/>
    </location>
</feature>
<evidence type="ECO:0000313" key="9">
    <source>
        <dbReference type="Proteomes" id="UP000237472"/>
    </source>
</evidence>
<evidence type="ECO:0000313" key="8">
    <source>
        <dbReference type="EMBL" id="PHY89636.1"/>
    </source>
</evidence>
<feature type="transmembrane region" description="Helical" evidence="5">
    <location>
        <begin position="12"/>
        <end position="32"/>
    </location>
</feature>
<dbReference type="Pfam" id="PF00015">
    <property type="entry name" value="MCPsignal"/>
    <property type="match status" value="1"/>
</dbReference>
<evidence type="ECO:0000256" key="2">
    <source>
        <dbReference type="ARBA" id="ARBA00029447"/>
    </source>
</evidence>
<reference evidence="9" key="1">
    <citation type="submission" date="2015-06" db="EMBL/GenBank/DDBJ databases">
        <authorList>
            <person name="Parisi A."/>
            <person name="Chiara M."/>
            <person name="Florio D."/>
            <person name="Miccolupo A."/>
            <person name="Manzari C."/>
            <person name="Mion D."/>
            <person name="Caruso M."/>
            <person name="D'erchia A.M."/>
            <person name="Zanoni R."/>
        </authorList>
    </citation>
    <scope>NUCLEOTIDE SEQUENCE [LARGE SCALE GENOMIC DNA]</scope>
    <source>
        <strain evidence="9">73/13</strain>
    </source>
</reference>
<proteinExistence type="inferred from homology"/>
<dbReference type="GO" id="GO:0007165">
    <property type="term" value="P:signal transduction"/>
    <property type="evidence" value="ECO:0007669"/>
    <property type="project" value="UniProtKB-KW"/>
</dbReference>
<organism evidence="8 9">
    <name type="scientific">Campylobacter vulpis</name>
    <dbReference type="NCBI Taxonomy" id="1655500"/>
    <lineage>
        <taxon>Bacteria</taxon>
        <taxon>Pseudomonadati</taxon>
        <taxon>Campylobacterota</taxon>
        <taxon>Epsilonproteobacteria</taxon>
        <taxon>Campylobacterales</taxon>
        <taxon>Campylobacteraceae</taxon>
        <taxon>Campylobacter</taxon>
    </lineage>
</organism>
<dbReference type="OrthoDB" id="9776024at2"/>
<dbReference type="GO" id="GO:0016020">
    <property type="term" value="C:membrane"/>
    <property type="evidence" value="ECO:0007669"/>
    <property type="project" value="InterPro"/>
</dbReference>
<keyword evidence="4" id="KW-0175">Coiled coil</keyword>
<evidence type="ECO:0000256" key="5">
    <source>
        <dbReference type="SAM" id="Phobius"/>
    </source>
</evidence>
<sequence>MFKSIGFKVSATIFSILFISFVVVWFILNLDFKNTADKMGRENLDTISTSVFQTMRMAMNLGDPEKIKEAIEDARSIKGISDIYIYPSKDTIELFEMKNPQIAKDSIILEQFDKPEIKTLEQMYNGTPSLRLIRPLIADDSCVACHANAKNGSVLGVMDVYHSLQSVQDDIARTSRSYILIFSFALLFTLIVVLLVLKKVVGNPVLELLKHAKELAQGTGDLRARIRIKGRDEISQACSYINQFIEKTQNAVISTGASVKKVEDQTGVLNSNATSLNEITMKSHHKTNESFDLSNNIGSELTELASLSSEANVANDKSYTLLEEMLSSLFNVAQKVNSVATNEDELAKKVENMVKQAHNIQKATTMMDEIADKTNLLSLNAGIEAARAGTFGRGFSVIAEDIRNLAQSSEEFLGSVAQITKELLESIQNVSNELKENAHNVQSLNENTNLLVNSANEVKICNQEAKNLVLQCTQKIKISQENIQKLLFSMQETVEVSEKNEEIAKILLQISNELKIVCNNLEVQINQFQV</sequence>
<dbReference type="Gene3D" id="1.10.287.950">
    <property type="entry name" value="Methyl-accepting chemotaxis protein"/>
    <property type="match status" value="1"/>
</dbReference>
<keyword evidence="1 3" id="KW-0807">Transducer</keyword>
<dbReference type="Pfam" id="PF00672">
    <property type="entry name" value="HAMP"/>
    <property type="match status" value="1"/>
</dbReference>
<dbReference type="Gene3D" id="3.30.450.290">
    <property type="match status" value="1"/>
</dbReference>
<dbReference type="AlphaFoldDB" id="A0A2G4QZD7"/>
<evidence type="ECO:0000256" key="4">
    <source>
        <dbReference type="SAM" id="Coils"/>
    </source>
</evidence>